<dbReference type="InParanoid" id="D8T835"/>
<proteinExistence type="predicted"/>
<protein>
    <recommendedName>
        <fullName evidence="3">Fe2OG dioxygenase domain-containing protein</fullName>
    </recommendedName>
</protein>
<evidence type="ECO:0000313" key="1">
    <source>
        <dbReference type="EMBL" id="EFJ07183.1"/>
    </source>
</evidence>
<dbReference type="PANTHER" id="PTHR33099:SF7">
    <property type="entry name" value="MYND-TYPE DOMAIN-CONTAINING PROTEIN"/>
    <property type="match status" value="1"/>
</dbReference>
<dbReference type="EMBL" id="GL377688">
    <property type="protein sequence ID" value="EFJ07183.1"/>
    <property type="molecule type" value="Genomic_DNA"/>
</dbReference>
<name>D8T835_SELML</name>
<dbReference type="PANTHER" id="PTHR33099">
    <property type="entry name" value="FE2OG DIOXYGENASE DOMAIN-CONTAINING PROTEIN"/>
    <property type="match status" value="1"/>
</dbReference>
<dbReference type="AlphaFoldDB" id="D8T835"/>
<dbReference type="HOGENOM" id="CLU_1328355_0_0_1"/>
<reference evidence="1 2" key="1">
    <citation type="journal article" date="2011" name="Science">
        <title>The Selaginella genome identifies genetic changes associated with the evolution of vascular plants.</title>
        <authorList>
            <person name="Banks J.A."/>
            <person name="Nishiyama T."/>
            <person name="Hasebe M."/>
            <person name="Bowman J.L."/>
            <person name="Gribskov M."/>
            <person name="dePamphilis C."/>
            <person name="Albert V.A."/>
            <person name="Aono N."/>
            <person name="Aoyama T."/>
            <person name="Ambrose B.A."/>
            <person name="Ashton N.W."/>
            <person name="Axtell M.J."/>
            <person name="Barker E."/>
            <person name="Barker M.S."/>
            <person name="Bennetzen J.L."/>
            <person name="Bonawitz N.D."/>
            <person name="Chapple C."/>
            <person name="Cheng C."/>
            <person name="Correa L.G."/>
            <person name="Dacre M."/>
            <person name="DeBarry J."/>
            <person name="Dreyer I."/>
            <person name="Elias M."/>
            <person name="Engstrom E.M."/>
            <person name="Estelle M."/>
            <person name="Feng L."/>
            <person name="Finet C."/>
            <person name="Floyd S.K."/>
            <person name="Frommer W.B."/>
            <person name="Fujita T."/>
            <person name="Gramzow L."/>
            <person name="Gutensohn M."/>
            <person name="Harholt J."/>
            <person name="Hattori M."/>
            <person name="Heyl A."/>
            <person name="Hirai T."/>
            <person name="Hiwatashi Y."/>
            <person name="Ishikawa M."/>
            <person name="Iwata M."/>
            <person name="Karol K.G."/>
            <person name="Koehler B."/>
            <person name="Kolukisaoglu U."/>
            <person name="Kubo M."/>
            <person name="Kurata T."/>
            <person name="Lalonde S."/>
            <person name="Li K."/>
            <person name="Li Y."/>
            <person name="Litt A."/>
            <person name="Lyons E."/>
            <person name="Manning G."/>
            <person name="Maruyama T."/>
            <person name="Michael T.P."/>
            <person name="Mikami K."/>
            <person name="Miyazaki S."/>
            <person name="Morinaga S."/>
            <person name="Murata T."/>
            <person name="Mueller-Roeber B."/>
            <person name="Nelson D.R."/>
            <person name="Obara M."/>
            <person name="Oguri Y."/>
            <person name="Olmstead R.G."/>
            <person name="Onodera N."/>
            <person name="Petersen B.L."/>
            <person name="Pils B."/>
            <person name="Prigge M."/>
            <person name="Rensing S.A."/>
            <person name="Riano-Pachon D.M."/>
            <person name="Roberts A.W."/>
            <person name="Sato Y."/>
            <person name="Scheller H.V."/>
            <person name="Schulz B."/>
            <person name="Schulz C."/>
            <person name="Shakirov E.V."/>
            <person name="Shibagaki N."/>
            <person name="Shinohara N."/>
            <person name="Shippen D.E."/>
            <person name="Soerensen I."/>
            <person name="Sotooka R."/>
            <person name="Sugimoto N."/>
            <person name="Sugita M."/>
            <person name="Sumikawa N."/>
            <person name="Tanurdzic M."/>
            <person name="Theissen G."/>
            <person name="Ulvskov P."/>
            <person name="Wakazuki S."/>
            <person name="Weng J.K."/>
            <person name="Willats W.W."/>
            <person name="Wipf D."/>
            <person name="Wolf P.G."/>
            <person name="Yang L."/>
            <person name="Zimmer A.D."/>
            <person name="Zhu Q."/>
            <person name="Mitros T."/>
            <person name="Hellsten U."/>
            <person name="Loque D."/>
            <person name="Otillar R."/>
            <person name="Salamov A."/>
            <person name="Schmutz J."/>
            <person name="Shapiro H."/>
            <person name="Lindquist E."/>
            <person name="Lucas S."/>
            <person name="Rokhsar D."/>
            <person name="Grigoriev I.V."/>
        </authorList>
    </citation>
    <scope>NUCLEOTIDE SEQUENCE [LARGE SCALE GENOMIC DNA]</scope>
</reference>
<evidence type="ECO:0000313" key="2">
    <source>
        <dbReference type="Proteomes" id="UP000001514"/>
    </source>
</evidence>
<dbReference type="Gramene" id="EFJ07183">
    <property type="protein sequence ID" value="EFJ07183"/>
    <property type="gene ID" value="SELMODRAFT_430028"/>
</dbReference>
<accession>D8T835</accession>
<organism evidence="2">
    <name type="scientific">Selaginella moellendorffii</name>
    <name type="common">Spikemoss</name>
    <dbReference type="NCBI Taxonomy" id="88036"/>
    <lineage>
        <taxon>Eukaryota</taxon>
        <taxon>Viridiplantae</taxon>
        <taxon>Streptophyta</taxon>
        <taxon>Embryophyta</taxon>
        <taxon>Tracheophyta</taxon>
        <taxon>Lycopodiopsida</taxon>
        <taxon>Selaginellales</taxon>
        <taxon>Selaginellaceae</taxon>
        <taxon>Selaginella</taxon>
    </lineage>
</organism>
<sequence>MPDVRLYKLLLHEKGGHLQFHRDTEKADGMFGTMILQLPTEEGYEGGKLEVRRGKKMLAFDFSQVGGDDEWAVSCLIWLGRVTDPLSVLDRLIIGDQEIEDFDLIVELESVIRRAEDYAISQMKHTMMEADHLRANGFQNEAVVFAKKLMSNRTVISLLRCYVEWGLEEETWHALKAATPQNTRPECLAMVVKEWGVEKTRPHLQEF</sequence>
<keyword evidence="2" id="KW-1185">Reference proteome</keyword>
<dbReference type="KEGG" id="smo:SELMODRAFT_430028"/>
<gene>
    <name evidence="1" type="ORF">SELMODRAFT_430028</name>
</gene>
<dbReference type="Gene3D" id="2.60.120.620">
    <property type="entry name" value="q2cbj1_9rhob like domain"/>
    <property type="match status" value="1"/>
</dbReference>
<evidence type="ECO:0008006" key="3">
    <source>
        <dbReference type="Google" id="ProtNLM"/>
    </source>
</evidence>
<dbReference type="Proteomes" id="UP000001514">
    <property type="component" value="Unassembled WGS sequence"/>
</dbReference>